<evidence type="ECO:0000313" key="2">
    <source>
        <dbReference type="EMBL" id="GCE32082.1"/>
    </source>
</evidence>
<keyword evidence="3" id="KW-1185">Reference proteome</keyword>
<name>A0A402BL75_9CHLR</name>
<dbReference type="AlphaFoldDB" id="A0A402BL75"/>
<dbReference type="EMBL" id="BIFT01000003">
    <property type="protein sequence ID" value="GCE32082.1"/>
    <property type="molecule type" value="Genomic_DNA"/>
</dbReference>
<sequence length="71" mass="7678">MTSVYIGKQLPPGISPAEQDGQCSESDQQECIEAPASSRRKRQRRQTGTKASLVAEDYQASPRLQLAALSG</sequence>
<evidence type="ECO:0000256" key="1">
    <source>
        <dbReference type="SAM" id="MobiDB-lite"/>
    </source>
</evidence>
<comment type="caution">
    <text evidence="2">The sequence shown here is derived from an EMBL/GenBank/DDBJ whole genome shotgun (WGS) entry which is preliminary data.</text>
</comment>
<feature type="compositionally biased region" description="Basic residues" evidence="1">
    <location>
        <begin position="38"/>
        <end position="47"/>
    </location>
</feature>
<organism evidence="2 3">
    <name type="scientific">Dictyobacter alpinus</name>
    <dbReference type="NCBI Taxonomy" id="2014873"/>
    <lineage>
        <taxon>Bacteria</taxon>
        <taxon>Bacillati</taxon>
        <taxon>Chloroflexota</taxon>
        <taxon>Ktedonobacteria</taxon>
        <taxon>Ktedonobacterales</taxon>
        <taxon>Dictyobacteraceae</taxon>
        <taxon>Dictyobacter</taxon>
    </lineage>
</organism>
<gene>
    <name evidence="2" type="ORF">KDA_75660</name>
</gene>
<dbReference type="Proteomes" id="UP000287171">
    <property type="component" value="Unassembled WGS sequence"/>
</dbReference>
<accession>A0A402BL75</accession>
<proteinExistence type="predicted"/>
<evidence type="ECO:0000313" key="3">
    <source>
        <dbReference type="Proteomes" id="UP000287171"/>
    </source>
</evidence>
<reference evidence="3" key="1">
    <citation type="submission" date="2018-12" db="EMBL/GenBank/DDBJ databases">
        <title>Tengunoibacter tsumagoiensis gen. nov., sp. nov., Dictyobacter kobayashii sp. nov., D. alpinus sp. nov., and D. joshuensis sp. nov. and description of Dictyobacteraceae fam. nov. within the order Ktedonobacterales isolated from Tengu-no-mugimeshi.</title>
        <authorList>
            <person name="Wang C.M."/>
            <person name="Zheng Y."/>
            <person name="Sakai Y."/>
            <person name="Toyoda A."/>
            <person name="Minakuchi Y."/>
            <person name="Abe K."/>
            <person name="Yokota A."/>
            <person name="Yabe S."/>
        </authorList>
    </citation>
    <scope>NUCLEOTIDE SEQUENCE [LARGE SCALE GENOMIC DNA]</scope>
    <source>
        <strain evidence="3">Uno16</strain>
    </source>
</reference>
<feature type="region of interest" description="Disordered" evidence="1">
    <location>
        <begin position="1"/>
        <end position="53"/>
    </location>
</feature>
<protein>
    <submittedName>
        <fullName evidence="2">Uncharacterized protein</fullName>
    </submittedName>
</protein>